<evidence type="ECO:0000259" key="2">
    <source>
        <dbReference type="Pfam" id="PF16170"/>
    </source>
</evidence>
<comment type="caution">
    <text evidence="3">The sequence shown here is derived from an EMBL/GenBank/DDBJ whole genome shotgun (WGS) entry which is preliminary data.</text>
</comment>
<organism evidence="3 4">
    <name type="scientific">Actinomycetospora endophytica</name>
    <dbReference type="NCBI Taxonomy" id="2291215"/>
    <lineage>
        <taxon>Bacteria</taxon>
        <taxon>Bacillati</taxon>
        <taxon>Actinomycetota</taxon>
        <taxon>Actinomycetes</taxon>
        <taxon>Pseudonocardiales</taxon>
        <taxon>Pseudonocardiaceae</taxon>
        <taxon>Actinomycetospora</taxon>
    </lineage>
</organism>
<keyword evidence="4" id="KW-1185">Reference proteome</keyword>
<feature type="compositionally biased region" description="Basic and acidic residues" evidence="1">
    <location>
        <begin position="1"/>
        <end position="11"/>
    </location>
</feature>
<sequence>MTQPTDEHQHTEDDEDGYRGPASLRLESRDAEPLEVEVTLRGHFEPLDGRYHWYGRVAVHAGLEEALGGKKATALLTTPHGEAVGELSDVDPWGRYRIVGTSTPPFAVGGPEDLVEEAS</sequence>
<name>A0ABS8P6L2_9PSEU</name>
<proteinExistence type="predicted"/>
<evidence type="ECO:0000313" key="4">
    <source>
        <dbReference type="Proteomes" id="UP001199469"/>
    </source>
</evidence>
<dbReference type="InterPro" id="IPR032371">
    <property type="entry name" value="DUF4873"/>
</dbReference>
<feature type="region of interest" description="Disordered" evidence="1">
    <location>
        <begin position="1"/>
        <end position="32"/>
    </location>
</feature>
<evidence type="ECO:0000313" key="3">
    <source>
        <dbReference type="EMBL" id="MCD2193891.1"/>
    </source>
</evidence>
<reference evidence="3 4" key="1">
    <citation type="submission" date="2021-11" db="EMBL/GenBank/DDBJ databases">
        <title>Draft genome sequence of Actinomycetospora sp. SF1 isolated from the rhizosphere soil.</title>
        <authorList>
            <person name="Duangmal K."/>
            <person name="Chantavorakit T."/>
        </authorList>
    </citation>
    <scope>NUCLEOTIDE SEQUENCE [LARGE SCALE GENOMIC DNA]</scope>
    <source>
        <strain evidence="3 4">TBRC 5722</strain>
    </source>
</reference>
<dbReference type="EMBL" id="JAJNDB010000002">
    <property type="protein sequence ID" value="MCD2193891.1"/>
    <property type="molecule type" value="Genomic_DNA"/>
</dbReference>
<protein>
    <submittedName>
        <fullName evidence="3">DUF4873 domain-containing protein</fullName>
    </submittedName>
</protein>
<dbReference type="RefSeq" id="WP_230733274.1">
    <property type="nucleotide sequence ID" value="NZ_JAJNDB010000002.1"/>
</dbReference>
<evidence type="ECO:0000256" key="1">
    <source>
        <dbReference type="SAM" id="MobiDB-lite"/>
    </source>
</evidence>
<dbReference type="Pfam" id="PF16170">
    <property type="entry name" value="DUF4873"/>
    <property type="match status" value="1"/>
</dbReference>
<accession>A0ABS8P6L2</accession>
<gene>
    <name evidence="3" type="ORF">LQ327_10945</name>
</gene>
<dbReference type="Proteomes" id="UP001199469">
    <property type="component" value="Unassembled WGS sequence"/>
</dbReference>
<feature type="domain" description="DUF4873" evidence="2">
    <location>
        <begin position="15"/>
        <end position="108"/>
    </location>
</feature>